<evidence type="ECO:0000313" key="3">
    <source>
        <dbReference type="EMBL" id="TMW60666.1"/>
    </source>
</evidence>
<name>A0A8K1CC76_PYTOL</name>
<dbReference type="Gene3D" id="3.30.1520.10">
    <property type="entry name" value="Phox-like domain"/>
    <property type="match status" value="1"/>
</dbReference>
<reference evidence="3" key="1">
    <citation type="submission" date="2019-03" db="EMBL/GenBank/DDBJ databases">
        <title>Long read genome sequence of the mycoparasitic Pythium oligandrum ATCC 38472 isolated from sugarbeet rhizosphere.</title>
        <authorList>
            <person name="Gaulin E."/>
        </authorList>
    </citation>
    <scope>NUCLEOTIDE SEQUENCE</scope>
    <source>
        <strain evidence="3">ATCC 38472_TT</strain>
    </source>
</reference>
<sequence length="338" mass="38296">MTQTDMSSSNGVQVTIPAALNRPTHTLYSICMAVQPTLQEWTVNRRYSQFLQLRNDLLAALGSQSSCSSCSSFHLAIRKFKFPRKMWIRANRIVRKRVKSLQSFLKLIVERIYNDLPKCNTCGDQVKKMMRPFLSRGAQPIGESTLPKIQYSLSLQSYAPVDHRKAKELKEQRNAHPQSPVKPETPVLPSPSKTLASPENLPSPMRETNNDNEWYTSTERTDSEQFSELNSPVRSSIAFSDDSYADGYGYDEERCTDDLVPLEEAMKQVVLADGRQSTKEEVAYRLSSMWQGYDLEETLRAASELDIRLSAVDDDDSTEDHDTEDEPSPKKNGWGAVL</sequence>
<dbReference type="OrthoDB" id="153314at2759"/>
<keyword evidence="4" id="KW-1185">Reference proteome</keyword>
<dbReference type="SUPFAM" id="SSF64268">
    <property type="entry name" value="PX domain"/>
    <property type="match status" value="1"/>
</dbReference>
<feature type="region of interest" description="Disordered" evidence="1">
    <location>
        <begin position="310"/>
        <end position="338"/>
    </location>
</feature>
<accession>A0A8K1CC76</accession>
<feature type="region of interest" description="Disordered" evidence="1">
    <location>
        <begin position="170"/>
        <end position="229"/>
    </location>
</feature>
<dbReference type="InterPro" id="IPR001683">
    <property type="entry name" value="PX_dom"/>
</dbReference>
<gene>
    <name evidence="3" type="ORF">Poli38472_000708</name>
</gene>
<organism evidence="3 4">
    <name type="scientific">Pythium oligandrum</name>
    <name type="common">Mycoparasitic fungus</name>
    <dbReference type="NCBI Taxonomy" id="41045"/>
    <lineage>
        <taxon>Eukaryota</taxon>
        <taxon>Sar</taxon>
        <taxon>Stramenopiles</taxon>
        <taxon>Oomycota</taxon>
        <taxon>Peronosporomycetes</taxon>
        <taxon>Pythiales</taxon>
        <taxon>Pythiaceae</taxon>
        <taxon>Pythium</taxon>
    </lineage>
</organism>
<dbReference type="Pfam" id="PF00787">
    <property type="entry name" value="PX"/>
    <property type="match status" value="1"/>
</dbReference>
<dbReference type="InterPro" id="IPR036871">
    <property type="entry name" value="PX_dom_sf"/>
</dbReference>
<evidence type="ECO:0000256" key="1">
    <source>
        <dbReference type="SAM" id="MobiDB-lite"/>
    </source>
</evidence>
<dbReference type="AlphaFoldDB" id="A0A8K1CC76"/>
<feature type="compositionally biased region" description="Polar residues" evidence="1">
    <location>
        <begin position="211"/>
        <end position="229"/>
    </location>
</feature>
<feature type="compositionally biased region" description="Acidic residues" evidence="1">
    <location>
        <begin position="312"/>
        <end position="326"/>
    </location>
</feature>
<dbReference type="EMBL" id="SPLM01000108">
    <property type="protein sequence ID" value="TMW60666.1"/>
    <property type="molecule type" value="Genomic_DNA"/>
</dbReference>
<dbReference type="PROSITE" id="PS50195">
    <property type="entry name" value="PX"/>
    <property type="match status" value="1"/>
</dbReference>
<proteinExistence type="predicted"/>
<comment type="caution">
    <text evidence="3">The sequence shown here is derived from an EMBL/GenBank/DDBJ whole genome shotgun (WGS) entry which is preliminary data.</text>
</comment>
<dbReference type="GO" id="GO:0035091">
    <property type="term" value="F:phosphatidylinositol binding"/>
    <property type="evidence" value="ECO:0007669"/>
    <property type="project" value="InterPro"/>
</dbReference>
<feature type="domain" description="PX" evidence="2">
    <location>
        <begin position="6"/>
        <end position="140"/>
    </location>
</feature>
<evidence type="ECO:0000313" key="4">
    <source>
        <dbReference type="Proteomes" id="UP000794436"/>
    </source>
</evidence>
<protein>
    <recommendedName>
        <fullName evidence="2">PX domain-containing protein</fullName>
    </recommendedName>
</protein>
<dbReference type="Proteomes" id="UP000794436">
    <property type="component" value="Unassembled WGS sequence"/>
</dbReference>
<evidence type="ECO:0000259" key="2">
    <source>
        <dbReference type="PROSITE" id="PS50195"/>
    </source>
</evidence>